<feature type="region of interest" description="Disordered" evidence="7">
    <location>
        <begin position="55"/>
        <end position="249"/>
    </location>
</feature>
<keyword evidence="5" id="KW-0175">Coiled coil</keyword>
<dbReference type="InterPro" id="IPR040050">
    <property type="entry name" value="ZNF830-like"/>
</dbReference>
<comment type="subcellular location">
    <subcellularLocation>
        <location evidence="1">Nucleus</location>
    </subcellularLocation>
</comment>
<evidence type="ECO:0000256" key="6">
    <source>
        <dbReference type="ARBA" id="ARBA00023242"/>
    </source>
</evidence>
<evidence type="ECO:0008006" key="10">
    <source>
        <dbReference type="Google" id="ProtNLM"/>
    </source>
</evidence>
<accession>A0AAE0IYD3</accession>
<sequence>MADVRALLRQQRAARRIDHPHAAYSDVGKLLCTVCHEHVKAESLWDGHVRSPGHRQRLQALSQQLGAAASITEKPAAPPSENADHSTSHKRKLDEDDDDDDDMEDETAQEEAVRRKRSRPDMTLGDDTGHHKTNFHNGKPLTPPETRRQSATPTLGVEMQMPSRPATPVAVRGDGSGSSNGSAGGTPGTAPVGRSPLIPHDAATSTSTSQPQQPKAAPTSQPPNTTTSAPTSQAQQPPTAAAAAVEAAQTIDEDEWAAFEADLVHGTAHAQTDAVISAPAMTAAELAAKSEEEETAKRRTAADIEMEDEREDAAQALESEFEVMEELEARARKLRERREALRVLHRDGGEVGSSSSSSSGRGKGSAGIALGKENLAGGAQGEEEEEEDDDEEEVDDWVGFRFRA</sequence>
<dbReference type="GO" id="GO:0003676">
    <property type="term" value="F:nucleic acid binding"/>
    <property type="evidence" value="ECO:0007669"/>
    <property type="project" value="InterPro"/>
</dbReference>
<comment type="caution">
    <text evidence="8">The sequence shown here is derived from an EMBL/GenBank/DDBJ whole genome shotgun (WGS) entry which is preliminary data.</text>
</comment>
<dbReference type="SUPFAM" id="SSF57667">
    <property type="entry name" value="beta-beta-alpha zinc fingers"/>
    <property type="match status" value="1"/>
</dbReference>
<gene>
    <name evidence="8" type="ORF">B0T19DRAFT_416545</name>
</gene>
<dbReference type="AlphaFoldDB" id="A0AAE0IYD3"/>
<evidence type="ECO:0000313" key="8">
    <source>
        <dbReference type="EMBL" id="KAK3332811.1"/>
    </source>
</evidence>
<evidence type="ECO:0000256" key="5">
    <source>
        <dbReference type="ARBA" id="ARBA00023054"/>
    </source>
</evidence>
<dbReference type="EMBL" id="JAUEPO010000002">
    <property type="protein sequence ID" value="KAK3332811.1"/>
    <property type="molecule type" value="Genomic_DNA"/>
</dbReference>
<dbReference type="GO" id="GO:0008270">
    <property type="term" value="F:zinc ion binding"/>
    <property type="evidence" value="ECO:0007669"/>
    <property type="project" value="UniProtKB-KW"/>
</dbReference>
<feature type="compositionally biased region" description="Low complexity" evidence="7">
    <location>
        <begin position="216"/>
        <end position="249"/>
    </location>
</feature>
<evidence type="ECO:0000256" key="2">
    <source>
        <dbReference type="ARBA" id="ARBA00022723"/>
    </source>
</evidence>
<evidence type="ECO:0000256" key="3">
    <source>
        <dbReference type="ARBA" id="ARBA00022771"/>
    </source>
</evidence>
<keyword evidence="4" id="KW-0862">Zinc</keyword>
<feature type="compositionally biased region" description="Acidic residues" evidence="7">
    <location>
        <begin position="381"/>
        <end position="396"/>
    </location>
</feature>
<dbReference type="GO" id="GO:0033260">
    <property type="term" value="P:nuclear DNA replication"/>
    <property type="evidence" value="ECO:0007669"/>
    <property type="project" value="TreeGrafter"/>
</dbReference>
<dbReference type="GO" id="GO:0044773">
    <property type="term" value="P:mitotic DNA damage checkpoint signaling"/>
    <property type="evidence" value="ECO:0007669"/>
    <property type="project" value="TreeGrafter"/>
</dbReference>
<keyword evidence="9" id="KW-1185">Reference proteome</keyword>
<dbReference type="GO" id="GO:0005681">
    <property type="term" value="C:spliceosomal complex"/>
    <property type="evidence" value="ECO:0007669"/>
    <property type="project" value="InterPro"/>
</dbReference>
<feature type="region of interest" description="Disordered" evidence="7">
    <location>
        <begin position="287"/>
        <end position="309"/>
    </location>
</feature>
<dbReference type="Proteomes" id="UP001286456">
    <property type="component" value="Unassembled WGS sequence"/>
</dbReference>
<reference evidence="8" key="1">
    <citation type="journal article" date="2023" name="Mol. Phylogenet. Evol.">
        <title>Genome-scale phylogeny and comparative genomics of the fungal order Sordariales.</title>
        <authorList>
            <person name="Hensen N."/>
            <person name="Bonometti L."/>
            <person name="Westerberg I."/>
            <person name="Brannstrom I.O."/>
            <person name="Guillou S."/>
            <person name="Cros-Aarteil S."/>
            <person name="Calhoun S."/>
            <person name="Haridas S."/>
            <person name="Kuo A."/>
            <person name="Mondo S."/>
            <person name="Pangilinan J."/>
            <person name="Riley R."/>
            <person name="LaButti K."/>
            <person name="Andreopoulos B."/>
            <person name="Lipzen A."/>
            <person name="Chen C."/>
            <person name="Yan M."/>
            <person name="Daum C."/>
            <person name="Ng V."/>
            <person name="Clum A."/>
            <person name="Steindorff A."/>
            <person name="Ohm R.A."/>
            <person name="Martin F."/>
            <person name="Silar P."/>
            <person name="Natvig D.O."/>
            <person name="Lalanne C."/>
            <person name="Gautier V."/>
            <person name="Ament-Velasquez S.L."/>
            <person name="Kruys A."/>
            <person name="Hutchinson M.I."/>
            <person name="Powell A.J."/>
            <person name="Barry K."/>
            <person name="Miller A.N."/>
            <person name="Grigoriev I.V."/>
            <person name="Debuchy R."/>
            <person name="Gladieux P."/>
            <person name="Hiltunen Thoren M."/>
            <person name="Johannesson H."/>
        </authorList>
    </citation>
    <scope>NUCLEOTIDE SEQUENCE</scope>
    <source>
        <strain evidence="8">SMH4131-1</strain>
    </source>
</reference>
<proteinExistence type="predicted"/>
<evidence type="ECO:0000313" key="9">
    <source>
        <dbReference type="Proteomes" id="UP001286456"/>
    </source>
</evidence>
<feature type="compositionally biased region" description="Acidic residues" evidence="7">
    <location>
        <begin position="95"/>
        <end position="109"/>
    </location>
</feature>
<evidence type="ECO:0000256" key="4">
    <source>
        <dbReference type="ARBA" id="ARBA00022833"/>
    </source>
</evidence>
<protein>
    <recommendedName>
        <fullName evidence="10">Coiled-coil domain-containing protein 16</fullName>
    </recommendedName>
</protein>
<feature type="compositionally biased region" description="Gly residues" evidence="7">
    <location>
        <begin position="174"/>
        <end position="187"/>
    </location>
</feature>
<reference evidence="8" key="2">
    <citation type="submission" date="2023-06" db="EMBL/GenBank/DDBJ databases">
        <authorList>
            <consortium name="Lawrence Berkeley National Laboratory"/>
            <person name="Haridas S."/>
            <person name="Hensen N."/>
            <person name="Bonometti L."/>
            <person name="Westerberg I."/>
            <person name="Brannstrom I.O."/>
            <person name="Guillou S."/>
            <person name="Cros-Aarteil S."/>
            <person name="Calhoun S."/>
            <person name="Kuo A."/>
            <person name="Mondo S."/>
            <person name="Pangilinan J."/>
            <person name="Riley R."/>
            <person name="Labutti K."/>
            <person name="Andreopoulos B."/>
            <person name="Lipzen A."/>
            <person name="Chen C."/>
            <person name="Yanf M."/>
            <person name="Daum C."/>
            <person name="Ng V."/>
            <person name="Clum A."/>
            <person name="Steindorff A."/>
            <person name="Ohm R."/>
            <person name="Martin F."/>
            <person name="Silar P."/>
            <person name="Natvig D."/>
            <person name="Lalanne C."/>
            <person name="Gautier V."/>
            <person name="Ament-Velasquez S.L."/>
            <person name="Kruys A."/>
            <person name="Hutchinson M.I."/>
            <person name="Powell A.J."/>
            <person name="Barry K."/>
            <person name="Miller A.N."/>
            <person name="Grigoriev I.V."/>
            <person name="Debuchy R."/>
            <person name="Gladieux P."/>
            <person name="Thoren M.H."/>
            <person name="Johannesson H."/>
        </authorList>
    </citation>
    <scope>NUCLEOTIDE SEQUENCE</scope>
    <source>
        <strain evidence="8">SMH4131-1</strain>
    </source>
</reference>
<evidence type="ECO:0000256" key="1">
    <source>
        <dbReference type="ARBA" id="ARBA00004123"/>
    </source>
</evidence>
<name>A0AAE0IYD3_9PEZI</name>
<organism evidence="8 9">
    <name type="scientific">Cercophora scortea</name>
    <dbReference type="NCBI Taxonomy" id="314031"/>
    <lineage>
        <taxon>Eukaryota</taxon>
        <taxon>Fungi</taxon>
        <taxon>Dikarya</taxon>
        <taxon>Ascomycota</taxon>
        <taxon>Pezizomycotina</taxon>
        <taxon>Sordariomycetes</taxon>
        <taxon>Sordariomycetidae</taxon>
        <taxon>Sordariales</taxon>
        <taxon>Lasiosphaeriaceae</taxon>
        <taxon>Cercophora</taxon>
    </lineage>
</organism>
<feature type="region of interest" description="Disordered" evidence="7">
    <location>
        <begin position="343"/>
        <end position="404"/>
    </location>
</feature>
<dbReference type="GO" id="GO:0033314">
    <property type="term" value="P:mitotic DNA replication checkpoint signaling"/>
    <property type="evidence" value="ECO:0007669"/>
    <property type="project" value="TreeGrafter"/>
</dbReference>
<keyword evidence="2" id="KW-0479">Metal-binding</keyword>
<dbReference type="PANTHER" id="PTHR13278:SF0">
    <property type="entry name" value="ZINC FINGER PROTEIN 830"/>
    <property type="match status" value="1"/>
</dbReference>
<feature type="compositionally biased region" description="Polar residues" evidence="7">
    <location>
        <begin position="203"/>
        <end position="213"/>
    </location>
</feature>
<keyword evidence="3" id="KW-0863">Zinc-finger</keyword>
<evidence type="ECO:0000256" key="7">
    <source>
        <dbReference type="SAM" id="MobiDB-lite"/>
    </source>
</evidence>
<keyword evidence="6" id="KW-0539">Nucleus</keyword>
<feature type="compositionally biased region" description="Low complexity" evidence="7">
    <location>
        <begin position="58"/>
        <end position="70"/>
    </location>
</feature>
<dbReference type="InterPro" id="IPR036236">
    <property type="entry name" value="Znf_C2H2_sf"/>
</dbReference>
<dbReference type="PANTHER" id="PTHR13278">
    <property type="entry name" value="ZINC FINGER PROTEIN 830"/>
    <property type="match status" value="1"/>
</dbReference>